<evidence type="ECO:0000256" key="6">
    <source>
        <dbReference type="PROSITE-ProRule" id="PRU00236"/>
    </source>
</evidence>
<proteinExistence type="inferred from homology"/>
<feature type="binding site" evidence="5">
    <location>
        <begin position="237"/>
        <end position="239"/>
    </location>
    <ligand>
        <name>NAD(+)</name>
        <dbReference type="ChEBI" id="CHEBI:57540"/>
    </ligand>
</feature>
<evidence type="ECO:0000313" key="8">
    <source>
        <dbReference type="EMBL" id="JAV79312.1"/>
    </source>
</evidence>
<evidence type="ECO:0000256" key="2">
    <source>
        <dbReference type="ARBA" id="ARBA00022723"/>
    </source>
</evidence>
<dbReference type="Pfam" id="PF02146">
    <property type="entry name" value="SIR2"/>
    <property type="match status" value="1"/>
</dbReference>
<accession>A0A1Y1M0E0</accession>
<dbReference type="PANTHER" id="PTHR11085:SF10">
    <property type="entry name" value="NAD-DEPENDENT PROTEIN DEACYLASE SIRTUIN-5, MITOCHONDRIAL-RELATED"/>
    <property type="match status" value="1"/>
</dbReference>
<evidence type="ECO:0000256" key="3">
    <source>
        <dbReference type="ARBA" id="ARBA00022833"/>
    </source>
</evidence>
<comment type="subcellular location">
    <subcellularLocation>
        <location evidence="5">Mitochondrion matrix</location>
    </subcellularLocation>
</comment>
<feature type="binding site" evidence="5 6">
    <location>
        <position position="197"/>
    </location>
    <ligand>
        <name>Zn(2+)</name>
        <dbReference type="ChEBI" id="CHEBI:29105"/>
    </ligand>
</feature>
<dbReference type="GO" id="GO:0070403">
    <property type="term" value="F:NAD+ binding"/>
    <property type="evidence" value="ECO:0007669"/>
    <property type="project" value="UniProtKB-UniRule"/>
</dbReference>
<dbReference type="InterPro" id="IPR026587">
    <property type="entry name" value="Sirtuin_class_II"/>
</dbReference>
<dbReference type="EC" id="2.3.1.-" evidence="5"/>
<evidence type="ECO:0000259" key="7">
    <source>
        <dbReference type="PROSITE" id="PS50305"/>
    </source>
</evidence>
<comment type="catalytic activity">
    <reaction evidence="5">
        <text>N(6)-acetyl-L-lysyl-[protein] + NAD(+) + H2O = 2''-O-acetyl-ADP-D-ribose + nicotinamide + L-lysyl-[protein]</text>
        <dbReference type="Rhea" id="RHEA:43636"/>
        <dbReference type="Rhea" id="RHEA-COMP:9752"/>
        <dbReference type="Rhea" id="RHEA-COMP:10731"/>
        <dbReference type="ChEBI" id="CHEBI:15377"/>
        <dbReference type="ChEBI" id="CHEBI:17154"/>
        <dbReference type="ChEBI" id="CHEBI:29969"/>
        <dbReference type="ChEBI" id="CHEBI:57540"/>
        <dbReference type="ChEBI" id="CHEBI:61930"/>
        <dbReference type="ChEBI" id="CHEBI:83767"/>
        <dbReference type="EC" id="2.3.1.286"/>
    </reaction>
</comment>
<dbReference type="Gene3D" id="3.30.1600.10">
    <property type="entry name" value="SIR2/SIRT2 'Small Domain"/>
    <property type="match status" value="1"/>
</dbReference>
<evidence type="ECO:0000256" key="1">
    <source>
        <dbReference type="ARBA" id="ARBA00022679"/>
    </source>
</evidence>
<dbReference type="SUPFAM" id="SSF52467">
    <property type="entry name" value="DHS-like NAD/FAD-binding domain"/>
    <property type="match status" value="1"/>
</dbReference>
<comment type="function">
    <text evidence="5">NAD-dependent protein deacylase. Catalyzes the NAD-dependent hydrolysis of acyl groups from lysine residues.</text>
</comment>
<reference evidence="8" key="1">
    <citation type="journal article" date="2016" name="Sci. Rep.">
        <title>Molecular characterization of firefly nuptial gifts: a multi-omics approach sheds light on postcopulatory sexual selection.</title>
        <authorList>
            <person name="Al-Wathiqui N."/>
            <person name="Fallon T.R."/>
            <person name="South A."/>
            <person name="Weng J.K."/>
            <person name="Lewis S.M."/>
        </authorList>
    </citation>
    <scope>NUCLEOTIDE SEQUENCE</scope>
</reference>
<feature type="domain" description="Deacetylase sirtuin-type" evidence="7">
    <location>
        <begin position="13"/>
        <end position="292"/>
    </location>
</feature>
<feature type="binding site" evidence="5 6">
    <location>
        <position position="146"/>
    </location>
    <ligand>
        <name>Zn(2+)</name>
        <dbReference type="ChEBI" id="CHEBI:29105"/>
    </ligand>
</feature>
<keyword evidence="3 5" id="KW-0862">Zinc</keyword>
<comment type="similarity">
    <text evidence="5">Belongs to the sirtuin family. Class II subfamily.</text>
</comment>
<evidence type="ECO:0000256" key="4">
    <source>
        <dbReference type="ARBA" id="ARBA00023027"/>
    </source>
</evidence>
<keyword evidence="2 5" id="KW-0479">Metal-binding</keyword>
<dbReference type="InterPro" id="IPR026590">
    <property type="entry name" value="Ssirtuin_cat_dom"/>
</dbReference>
<dbReference type="PROSITE" id="PS50305">
    <property type="entry name" value="SIRTUIN"/>
    <property type="match status" value="1"/>
</dbReference>
<sequence>MQQPLLHFVPKHHPPSRSDVQTFKNFIDITQKLLVLTGAGISTESGIPDYRSEGVGLYARSNHKPVQYKQFLDSEEVRRRYWARNYVGWERFSKAQPNFAHDWLKEWEVDRGRVGAVVTQNVDGLHGKAGSANVIELHGTAYKVICLSCNESYSRHSVQRTIQELNPGMHEATTMIRPDGDVEISQEKIAQFKPPECPRCSGVLKPDIVFFGDNIPKSRVSRVEAAVCESDGVLVLGSSLSVYSAYRIILQAVNLKKKVAIVNIGSTRADHCAHFRISARCGDILRQLQTVL</sequence>
<feature type="binding site" evidence="5">
    <location>
        <begin position="38"/>
        <end position="58"/>
    </location>
    <ligand>
        <name>NAD(+)</name>
        <dbReference type="ChEBI" id="CHEBI:57540"/>
    </ligand>
</feature>
<keyword evidence="4 5" id="KW-0520">NAD</keyword>
<dbReference type="HAMAP" id="MF_01967">
    <property type="entry name" value="Sirtuin_ClassII"/>
    <property type="match status" value="1"/>
</dbReference>
<dbReference type="InterPro" id="IPR026591">
    <property type="entry name" value="Sirtuin_cat_small_dom_sf"/>
</dbReference>
<comment type="cofactor">
    <cofactor evidence="5">
        <name>Zn(2+)</name>
        <dbReference type="ChEBI" id="CHEBI:29105"/>
    </cofactor>
    <text evidence="5">Binds 1 zinc ion per subunit.</text>
</comment>
<dbReference type="InterPro" id="IPR050134">
    <property type="entry name" value="NAD-dep_sirtuin_deacylases"/>
</dbReference>
<feature type="binding site" evidence="5">
    <location>
        <position position="281"/>
    </location>
    <ligand>
        <name>NAD(+)</name>
        <dbReference type="ChEBI" id="CHEBI:57540"/>
    </ligand>
</feature>
<feature type="binding site" evidence="5 6">
    <location>
        <position position="149"/>
    </location>
    <ligand>
        <name>Zn(2+)</name>
        <dbReference type="ChEBI" id="CHEBI:29105"/>
    </ligand>
</feature>
<dbReference type="GO" id="GO:0005759">
    <property type="term" value="C:mitochondrial matrix"/>
    <property type="evidence" value="ECO:0007669"/>
    <property type="project" value="UniProtKB-SubCell"/>
</dbReference>
<feature type="binding site" evidence="5">
    <location>
        <begin position="120"/>
        <end position="123"/>
    </location>
    <ligand>
        <name>NAD(+)</name>
        <dbReference type="ChEBI" id="CHEBI:57540"/>
    </ligand>
</feature>
<feature type="binding site" evidence="5">
    <location>
        <begin position="263"/>
        <end position="265"/>
    </location>
    <ligand>
        <name>NAD(+)</name>
        <dbReference type="ChEBI" id="CHEBI:57540"/>
    </ligand>
</feature>
<feature type="active site" description="Proton acceptor" evidence="5 6">
    <location>
        <position position="138"/>
    </location>
</feature>
<dbReference type="GO" id="GO:0017136">
    <property type="term" value="F:histone deacetylase activity, NAD-dependent"/>
    <property type="evidence" value="ECO:0007669"/>
    <property type="project" value="TreeGrafter"/>
</dbReference>
<dbReference type="Gene3D" id="3.40.50.1220">
    <property type="entry name" value="TPP-binding domain"/>
    <property type="match status" value="1"/>
</dbReference>
<dbReference type="InterPro" id="IPR029035">
    <property type="entry name" value="DHS-like_NAD/FAD-binding_dom"/>
</dbReference>
<keyword evidence="1 5" id="KW-0808">Transferase</keyword>
<evidence type="ECO:0000256" key="5">
    <source>
        <dbReference type="HAMAP-Rule" id="MF_03161"/>
    </source>
</evidence>
<dbReference type="EMBL" id="GEZM01043119">
    <property type="protein sequence ID" value="JAV79312.1"/>
    <property type="molecule type" value="Transcribed_RNA"/>
</dbReference>
<protein>
    <recommendedName>
        <fullName evidence="5">NAD-dependent protein deacylase</fullName>
        <ecNumber evidence="5">2.3.1.-</ecNumber>
    </recommendedName>
    <alternativeName>
        <fullName evidence="5">Regulatory protein SIR2 homolog</fullName>
    </alternativeName>
</protein>
<dbReference type="NCBIfam" id="NF003738">
    <property type="entry name" value="PRK05333.1"/>
    <property type="match status" value="1"/>
</dbReference>
<dbReference type="AlphaFoldDB" id="A0A1Y1M0E0"/>
<dbReference type="PANTHER" id="PTHR11085">
    <property type="entry name" value="NAD-DEPENDENT PROTEIN DEACYLASE SIRTUIN-5, MITOCHONDRIAL-RELATED"/>
    <property type="match status" value="1"/>
</dbReference>
<name>A0A1Y1M0E0_PHOPY</name>
<dbReference type="GO" id="GO:0008270">
    <property type="term" value="F:zinc ion binding"/>
    <property type="evidence" value="ECO:0007669"/>
    <property type="project" value="UniProtKB-UniRule"/>
</dbReference>
<feature type="binding site" evidence="5 6">
    <location>
        <position position="200"/>
    </location>
    <ligand>
        <name>Zn(2+)</name>
        <dbReference type="ChEBI" id="CHEBI:29105"/>
    </ligand>
</feature>
<dbReference type="InterPro" id="IPR003000">
    <property type="entry name" value="Sirtuin"/>
</dbReference>
<organism evidence="8">
    <name type="scientific">Photinus pyralis</name>
    <name type="common">Common eastern firefly</name>
    <name type="synonym">Lampyris pyralis</name>
    <dbReference type="NCBI Taxonomy" id="7054"/>
    <lineage>
        <taxon>Eukaryota</taxon>
        <taxon>Metazoa</taxon>
        <taxon>Ecdysozoa</taxon>
        <taxon>Arthropoda</taxon>
        <taxon>Hexapoda</taxon>
        <taxon>Insecta</taxon>
        <taxon>Pterygota</taxon>
        <taxon>Neoptera</taxon>
        <taxon>Endopterygota</taxon>
        <taxon>Coleoptera</taxon>
        <taxon>Polyphaga</taxon>
        <taxon>Elateriformia</taxon>
        <taxon>Elateroidea</taxon>
        <taxon>Lampyridae</taxon>
        <taxon>Lampyrinae</taxon>
        <taxon>Photinus</taxon>
    </lineage>
</organism>
<keyword evidence="5" id="KW-0496">Mitochondrion</keyword>